<dbReference type="AlphaFoldDB" id="A0A540K3K4"/>
<name>A0A540K3K4_MALBA</name>
<gene>
    <name evidence="2" type="ORF">C1H46_045654</name>
</gene>
<feature type="compositionally biased region" description="Basic and acidic residues" evidence="1">
    <location>
        <begin position="68"/>
        <end position="81"/>
    </location>
</feature>
<proteinExistence type="predicted"/>
<evidence type="ECO:0000313" key="2">
    <source>
        <dbReference type="EMBL" id="TQD68813.1"/>
    </source>
</evidence>
<dbReference type="EMBL" id="VIEB01008671">
    <property type="protein sequence ID" value="TQD68813.1"/>
    <property type="molecule type" value="Genomic_DNA"/>
</dbReference>
<organism evidence="2 3">
    <name type="scientific">Malus baccata</name>
    <name type="common">Siberian crab apple</name>
    <name type="synonym">Pyrus baccata</name>
    <dbReference type="NCBI Taxonomy" id="106549"/>
    <lineage>
        <taxon>Eukaryota</taxon>
        <taxon>Viridiplantae</taxon>
        <taxon>Streptophyta</taxon>
        <taxon>Embryophyta</taxon>
        <taxon>Tracheophyta</taxon>
        <taxon>Spermatophyta</taxon>
        <taxon>Magnoliopsida</taxon>
        <taxon>eudicotyledons</taxon>
        <taxon>Gunneridae</taxon>
        <taxon>Pentapetalae</taxon>
        <taxon>rosids</taxon>
        <taxon>fabids</taxon>
        <taxon>Rosales</taxon>
        <taxon>Rosaceae</taxon>
        <taxon>Amygdaloideae</taxon>
        <taxon>Maleae</taxon>
        <taxon>Malus</taxon>
    </lineage>
</organism>
<accession>A0A540K3K4</accession>
<sequence length="102" mass="11691">MYLKHDHLALIIKLIKKNKNIRNPNFLTNLERQRKDKPATLLNDNCTTLLYGLALAIARRTTKQKMGHGRDNNLEQDERAPRKTCPPNTGLVHANPSQVRPN</sequence>
<feature type="region of interest" description="Disordered" evidence="1">
    <location>
        <begin position="61"/>
        <end position="102"/>
    </location>
</feature>
<reference evidence="2 3" key="1">
    <citation type="journal article" date="2019" name="G3 (Bethesda)">
        <title>Sequencing of a Wild Apple (Malus baccata) Genome Unravels the Differences Between Cultivated and Wild Apple Species Regarding Disease Resistance and Cold Tolerance.</title>
        <authorList>
            <person name="Chen X."/>
        </authorList>
    </citation>
    <scope>NUCLEOTIDE SEQUENCE [LARGE SCALE GENOMIC DNA]</scope>
    <source>
        <strain evidence="3">cv. Shandingzi</strain>
        <tissue evidence="2">Leaves</tissue>
    </source>
</reference>
<evidence type="ECO:0000256" key="1">
    <source>
        <dbReference type="SAM" id="MobiDB-lite"/>
    </source>
</evidence>
<comment type="caution">
    <text evidence="2">The sequence shown here is derived from an EMBL/GenBank/DDBJ whole genome shotgun (WGS) entry which is preliminary data.</text>
</comment>
<protein>
    <submittedName>
        <fullName evidence="2">Uncharacterized protein</fullName>
    </submittedName>
</protein>
<keyword evidence="3" id="KW-1185">Reference proteome</keyword>
<evidence type="ECO:0000313" key="3">
    <source>
        <dbReference type="Proteomes" id="UP000315295"/>
    </source>
</evidence>
<dbReference type="Proteomes" id="UP000315295">
    <property type="component" value="Unassembled WGS sequence"/>
</dbReference>